<gene>
    <name evidence="2" type="ordered locus">Achl_4198</name>
</gene>
<dbReference type="EMBL" id="CP001342">
    <property type="protein sequence ID" value="ACL42149.1"/>
    <property type="molecule type" value="Genomic_DNA"/>
</dbReference>
<reference evidence="2" key="1">
    <citation type="submission" date="2009-01" db="EMBL/GenBank/DDBJ databases">
        <title>Complete sequence of plasmid1 of Arthrobacter chlorophenolicus A6.</title>
        <authorList>
            <consortium name="US DOE Joint Genome Institute"/>
            <person name="Lucas S."/>
            <person name="Copeland A."/>
            <person name="Lapidus A."/>
            <person name="Glavina del Rio T."/>
            <person name="Tice H."/>
            <person name="Bruce D."/>
            <person name="Goodwin L."/>
            <person name="Pitluck S."/>
            <person name="Goltsman E."/>
            <person name="Clum A."/>
            <person name="Larimer F."/>
            <person name="Land M."/>
            <person name="Hauser L."/>
            <person name="Kyrpides N."/>
            <person name="Mikhailova N."/>
            <person name="Jansson J."/>
            <person name="Richardson P."/>
        </authorList>
    </citation>
    <scope>NUCLEOTIDE SEQUENCE [LARGE SCALE GENOMIC DNA]</scope>
    <source>
        <strain evidence="2">A6</strain>
        <plasmid evidence="2">pACHL01</plasmid>
    </source>
</reference>
<feature type="region of interest" description="Disordered" evidence="1">
    <location>
        <begin position="1"/>
        <end position="20"/>
    </location>
</feature>
<dbReference type="KEGG" id="ach:Achl_4198"/>
<dbReference type="HOGENOM" id="CLU_1479196_0_0_11"/>
<dbReference type="Proteomes" id="UP000002505">
    <property type="component" value="Plasmid pACHL01"/>
</dbReference>
<evidence type="ECO:0000313" key="3">
    <source>
        <dbReference type="Proteomes" id="UP000002505"/>
    </source>
</evidence>
<sequence>MTAIPARQPQGIPAGGQFAATTHSEPQITLPAGSTSIEEFIANRDAVRERRDEAREDYDTLDVHSQRLSARGVAATILAKYPNAATLRVSENQDGENQFDAISITAEDGTVLEHVDDGDEWAFQEMIPNAPQIQEFVWDFNPRDDRWAHKIGEITGGKRDFKTVDIDLHAALNASLPDEQKD</sequence>
<keyword evidence="2" id="KW-0614">Plasmid</keyword>
<protein>
    <submittedName>
        <fullName evidence="2">Uncharacterized protein</fullName>
    </submittedName>
</protein>
<name>B8HIA2_PSECP</name>
<keyword evidence="3" id="KW-1185">Reference proteome</keyword>
<organism evidence="2 3">
    <name type="scientific">Pseudarthrobacter chlorophenolicus (strain ATCC 700700 / DSM 12829 / CIP 107037 / JCM 12360 / KCTC 9906 / NCIMB 13794 / A6)</name>
    <name type="common">Arthrobacter chlorophenolicus</name>
    <dbReference type="NCBI Taxonomy" id="452863"/>
    <lineage>
        <taxon>Bacteria</taxon>
        <taxon>Bacillati</taxon>
        <taxon>Actinomycetota</taxon>
        <taxon>Actinomycetes</taxon>
        <taxon>Micrococcales</taxon>
        <taxon>Micrococcaceae</taxon>
        <taxon>Pseudarthrobacter</taxon>
    </lineage>
</organism>
<accession>B8HIA2</accession>
<proteinExistence type="predicted"/>
<dbReference type="RefSeq" id="WP_012623166.1">
    <property type="nucleotide sequence ID" value="NC_011879.1"/>
</dbReference>
<evidence type="ECO:0000256" key="1">
    <source>
        <dbReference type="SAM" id="MobiDB-lite"/>
    </source>
</evidence>
<dbReference type="AlphaFoldDB" id="B8HIA2"/>
<geneLocation type="plasmid" evidence="2 3">
    <name>pACHL01</name>
</geneLocation>
<evidence type="ECO:0000313" key="2">
    <source>
        <dbReference type="EMBL" id="ACL42149.1"/>
    </source>
</evidence>